<dbReference type="AlphaFoldDB" id="A0A8X7CHS4"/>
<evidence type="ECO:0000313" key="2">
    <source>
        <dbReference type="Proteomes" id="UP000886998"/>
    </source>
</evidence>
<organism evidence="1 2">
    <name type="scientific">Trichonephila inaurata madagascariensis</name>
    <dbReference type="NCBI Taxonomy" id="2747483"/>
    <lineage>
        <taxon>Eukaryota</taxon>
        <taxon>Metazoa</taxon>
        <taxon>Ecdysozoa</taxon>
        <taxon>Arthropoda</taxon>
        <taxon>Chelicerata</taxon>
        <taxon>Arachnida</taxon>
        <taxon>Araneae</taxon>
        <taxon>Araneomorphae</taxon>
        <taxon>Entelegynae</taxon>
        <taxon>Araneoidea</taxon>
        <taxon>Nephilidae</taxon>
        <taxon>Trichonephila</taxon>
        <taxon>Trichonephila inaurata</taxon>
    </lineage>
</organism>
<dbReference type="Proteomes" id="UP000886998">
    <property type="component" value="Unassembled WGS sequence"/>
</dbReference>
<protein>
    <submittedName>
        <fullName evidence="1">Uncharacterized protein</fullName>
    </submittedName>
</protein>
<evidence type="ECO:0000313" key="1">
    <source>
        <dbReference type="EMBL" id="GFY67356.1"/>
    </source>
</evidence>
<sequence>MAFLSKDKKVELYNLAIELRIAVTSDDKITDFREKNHCCAFFKDSGQFVEEMLDNIVEERKLLENEAIKKKKPRKQVSR</sequence>
<accession>A0A8X7CHS4</accession>
<gene>
    <name evidence="1" type="ORF">TNIN_369431</name>
</gene>
<reference evidence="1" key="1">
    <citation type="submission" date="2020-08" db="EMBL/GenBank/DDBJ databases">
        <title>Multicomponent nature underlies the extraordinary mechanical properties of spider dragline silk.</title>
        <authorList>
            <person name="Kono N."/>
            <person name="Nakamura H."/>
            <person name="Mori M."/>
            <person name="Yoshida Y."/>
            <person name="Ohtoshi R."/>
            <person name="Malay A.D."/>
            <person name="Moran D.A.P."/>
            <person name="Tomita M."/>
            <person name="Numata K."/>
            <person name="Arakawa K."/>
        </authorList>
    </citation>
    <scope>NUCLEOTIDE SEQUENCE</scope>
</reference>
<proteinExistence type="predicted"/>
<dbReference type="EMBL" id="BMAV01016530">
    <property type="protein sequence ID" value="GFY67356.1"/>
    <property type="molecule type" value="Genomic_DNA"/>
</dbReference>
<keyword evidence="2" id="KW-1185">Reference proteome</keyword>
<comment type="caution">
    <text evidence="1">The sequence shown here is derived from an EMBL/GenBank/DDBJ whole genome shotgun (WGS) entry which is preliminary data.</text>
</comment>
<name>A0A8X7CHS4_9ARAC</name>